<proteinExistence type="predicted"/>
<dbReference type="EMBL" id="BMMM01000004">
    <property type="protein sequence ID" value="GGN60755.1"/>
    <property type="molecule type" value="Genomic_DNA"/>
</dbReference>
<evidence type="ECO:0008006" key="4">
    <source>
        <dbReference type="Google" id="ProtNLM"/>
    </source>
</evidence>
<accession>A0A917Y011</accession>
<evidence type="ECO:0000313" key="3">
    <source>
        <dbReference type="Proteomes" id="UP000600365"/>
    </source>
</evidence>
<gene>
    <name evidence="2" type="ORF">GCM10011579_026200</name>
</gene>
<evidence type="ECO:0000313" key="2">
    <source>
        <dbReference type="EMBL" id="GGN60755.1"/>
    </source>
</evidence>
<dbReference type="InterPro" id="IPR036938">
    <property type="entry name" value="PAP2/HPO_sf"/>
</dbReference>
<comment type="caution">
    <text evidence="2">The sequence shown here is derived from an EMBL/GenBank/DDBJ whole genome shotgun (WGS) entry which is preliminary data.</text>
</comment>
<dbReference type="Proteomes" id="UP000600365">
    <property type="component" value="Unassembled WGS sequence"/>
</dbReference>
<feature type="region of interest" description="Disordered" evidence="1">
    <location>
        <begin position="194"/>
        <end position="237"/>
    </location>
</feature>
<dbReference type="InterPro" id="IPR052559">
    <property type="entry name" value="V-haloperoxidase"/>
</dbReference>
<organism evidence="2 3">
    <name type="scientific">Streptomyces albiflavescens</name>
    <dbReference type="NCBI Taxonomy" id="1623582"/>
    <lineage>
        <taxon>Bacteria</taxon>
        <taxon>Bacillati</taxon>
        <taxon>Actinomycetota</taxon>
        <taxon>Actinomycetes</taxon>
        <taxon>Kitasatosporales</taxon>
        <taxon>Streptomycetaceae</taxon>
        <taxon>Streptomyces</taxon>
    </lineage>
</organism>
<name>A0A917Y011_9ACTN</name>
<dbReference type="AlphaFoldDB" id="A0A917Y011"/>
<dbReference type="PANTHER" id="PTHR34599:SF2">
    <property type="entry name" value="TRAF-TYPE DOMAIN-CONTAINING PROTEIN"/>
    <property type="match status" value="1"/>
</dbReference>
<evidence type="ECO:0000256" key="1">
    <source>
        <dbReference type="SAM" id="MobiDB-lite"/>
    </source>
</evidence>
<feature type="compositionally biased region" description="Polar residues" evidence="1">
    <location>
        <begin position="202"/>
        <end position="213"/>
    </location>
</feature>
<dbReference type="RefSeq" id="WP_189186125.1">
    <property type="nucleotide sequence ID" value="NZ_BMMM01000004.1"/>
</dbReference>
<dbReference type="SUPFAM" id="SSF48317">
    <property type="entry name" value="Acid phosphatase/Vanadium-dependent haloperoxidase"/>
    <property type="match status" value="1"/>
</dbReference>
<sequence>MAPEPDHGRQSAAKSVLPRLKSRVGGRQGRLRAAVVAGALLAGLSPVVAGAPPAAAATGHKDDPTQYWNKVLLQTFRNARGWDASPGKLSRSGAIVFAAIYNAESAYQYTYGTLKYEPYLNRPLKYADKHSRPRPDEEERLIDRTAYRIISQLYPGDQAYIDAKYKARTGRSPHSYDPLDRLVVDPVVRQINKARAGDGSDNPKTYSRDTTTPGAWRPTGEAAGGGEGDCKQPSDAVTPNWGKVRPFVLRSGSQFRPPTLRGFTSYADLVASPEYASQRDEVRRVGAVDSTERTHNQTVVAWFWDHDLNGTYHPPGQLLELTGTVAKKFKLDTYETTHLFALSALSLADAGIAAWDSKFDSPINLWRPVSAIRATGGANANWEPLSADRSGAPFTPCFPAWTSGHANFTAAWAAAMKHFFGRDNVSFTAHSEDPHTLKAYRQLSSFSQVAQEGEFSRLWLGVHFRWDAEDGRAIGTNVGDYVFANALRPTRQGHPHGY</sequence>
<dbReference type="CDD" id="cd03398">
    <property type="entry name" value="PAP2_haloperoxidase"/>
    <property type="match status" value="1"/>
</dbReference>
<keyword evidence="3" id="KW-1185">Reference proteome</keyword>
<dbReference type="PANTHER" id="PTHR34599">
    <property type="entry name" value="PEROXIDASE-RELATED"/>
    <property type="match status" value="1"/>
</dbReference>
<protein>
    <recommendedName>
        <fullName evidence="4">Phosphatidic acid phosphatase type 2/haloperoxidase domain-containing protein</fullName>
    </recommendedName>
</protein>
<reference evidence="2 3" key="1">
    <citation type="journal article" date="2014" name="Int. J. Syst. Evol. Microbiol.">
        <title>Complete genome sequence of Corynebacterium casei LMG S-19264T (=DSM 44701T), isolated from a smear-ripened cheese.</title>
        <authorList>
            <consortium name="US DOE Joint Genome Institute (JGI-PGF)"/>
            <person name="Walter F."/>
            <person name="Albersmeier A."/>
            <person name="Kalinowski J."/>
            <person name="Ruckert C."/>
        </authorList>
    </citation>
    <scope>NUCLEOTIDE SEQUENCE [LARGE SCALE GENOMIC DNA]</scope>
    <source>
        <strain evidence="2 3">CGMCC 4.7111</strain>
    </source>
</reference>
<dbReference type="Gene3D" id="1.10.606.20">
    <property type="match status" value="1"/>
</dbReference>